<protein>
    <submittedName>
        <fullName evidence="2">Uncharacterized protein</fullName>
    </submittedName>
</protein>
<gene>
    <name evidence="2" type="ORF">F8O01_02970</name>
</gene>
<evidence type="ECO:0000256" key="1">
    <source>
        <dbReference type="SAM" id="MobiDB-lite"/>
    </source>
</evidence>
<feature type="region of interest" description="Disordered" evidence="1">
    <location>
        <begin position="168"/>
        <end position="190"/>
    </location>
</feature>
<reference evidence="2 3" key="1">
    <citation type="submission" date="2019-09" db="EMBL/GenBank/DDBJ databases">
        <title>Phylogeny of genus Pseudoclavibacter and closely related genus.</title>
        <authorList>
            <person name="Li Y."/>
        </authorList>
    </citation>
    <scope>NUCLEOTIDE SEQUENCE [LARGE SCALE GENOMIC DNA]</scope>
    <source>
        <strain evidence="2 3">DSM 23821</strain>
    </source>
</reference>
<dbReference type="Proteomes" id="UP000467240">
    <property type="component" value="Unassembled WGS sequence"/>
</dbReference>
<organism evidence="2 3">
    <name type="scientific">Pseudoclavibacter chungangensis</name>
    <dbReference type="NCBI Taxonomy" id="587635"/>
    <lineage>
        <taxon>Bacteria</taxon>
        <taxon>Bacillati</taxon>
        <taxon>Actinomycetota</taxon>
        <taxon>Actinomycetes</taxon>
        <taxon>Micrococcales</taxon>
        <taxon>Microbacteriaceae</taxon>
        <taxon>Pseudoclavibacter</taxon>
    </lineage>
</organism>
<keyword evidence="3" id="KW-1185">Reference proteome</keyword>
<dbReference type="EMBL" id="WBJZ01000003">
    <property type="protein sequence ID" value="KAB1660306.1"/>
    <property type="molecule type" value="Genomic_DNA"/>
</dbReference>
<evidence type="ECO:0000313" key="2">
    <source>
        <dbReference type="EMBL" id="KAB1660306.1"/>
    </source>
</evidence>
<dbReference type="RefSeq" id="WP_158039406.1">
    <property type="nucleotide sequence ID" value="NZ_JACCFV010000001.1"/>
</dbReference>
<dbReference type="AlphaFoldDB" id="A0A7J5C0P4"/>
<evidence type="ECO:0000313" key="3">
    <source>
        <dbReference type="Proteomes" id="UP000467240"/>
    </source>
</evidence>
<name>A0A7J5C0P4_9MICO</name>
<comment type="caution">
    <text evidence="2">The sequence shown here is derived from an EMBL/GenBank/DDBJ whole genome shotgun (WGS) entry which is preliminary data.</text>
</comment>
<sequence length="190" mass="20566">MGETPAVTDVLLVAEAATFEEEAIWWAVHAANAFNVVQSEVMNNHPDDTSMLNSIAKGDPIVIVEYYAGRLATSGLVMPGLAEQWVIPQESVVSPDRENRESSFGRVEVWLCSGTGGISLTDADGNDVPHQYIPPGPQWMLAEYEVEESAWFITAITVWPEADYSAEGGVRAPKPNTGRRCDEASPCAGL</sequence>
<proteinExistence type="predicted"/>
<accession>A0A7J5C0P4</accession>